<feature type="region of interest" description="Disordered" evidence="1">
    <location>
        <begin position="1"/>
        <end position="56"/>
    </location>
</feature>
<dbReference type="AlphaFoldDB" id="A0A5B7E5V0"/>
<keyword evidence="3" id="KW-1185">Reference proteome</keyword>
<dbReference type="Proteomes" id="UP000324222">
    <property type="component" value="Unassembled WGS sequence"/>
</dbReference>
<organism evidence="2 3">
    <name type="scientific">Portunus trituberculatus</name>
    <name type="common">Swimming crab</name>
    <name type="synonym">Neptunus trituberculatus</name>
    <dbReference type="NCBI Taxonomy" id="210409"/>
    <lineage>
        <taxon>Eukaryota</taxon>
        <taxon>Metazoa</taxon>
        <taxon>Ecdysozoa</taxon>
        <taxon>Arthropoda</taxon>
        <taxon>Crustacea</taxon>
        <taxon>Multicrustacea</taxon>
        <taxon>Malacostraca</taxon>
        <taxon>Eumalacostraca</taxon>
        <taxon>Eucarida</taxon>
        <taxon>Decapoda</taxon>
        <taxon>Pleocyemata</taxon>
        <taxon>Brachyura</taxon>
        <taxon>Eubrachyura</taxon>
        <taxon>Portunoidea</taxon>
        <taxon>Portunidae</taxon>
        <taxon>Portuninae</taxon>
        <taxon>Portunus</taxon>
    </lineage>
</organism>
<evidence type="ECO:0000313" key="2">
    <source>
        <dbReference type="EMBL" id="MPC28697.1"/>
    </source>
</evidence>
<name>A0A5B7E5V0_PORTR</name>
<protein>
    <submittedName>
        <fullName evidence="2">Uncharacterized protein</fullName>
    </submittedName>
</protein>
<accession>A0A5B7E5V0</accession>
<feature type="compositionally biased region" description="Acidic residues" evidence="1">
    <location>
        <begin position="18"/>
        <end position="29"/>
    </location>
</feature>
<gene>
    <name evidence="2" type="ORF">E2C01_021907</name>
</gene>
<evidence type="ECO:0000313" key="3">
    <source>
        <dbReference type="Proteomes" id="UP000324222"/>
    </source>
</evidence>
<reference evidence="2 3" key="1">
    <citation type="submission" date="2019-05" db="EMBL/GenBank/DDBJ databases">
        <title>Another draft genome of Portunus trituberculatus and its Hox gene families provides insights of decapod evolution.</title>
        <authorList>
            <person name="Jeong J.-H."/>
            <person name="Song I."/>
            <person name="Kim S."/>
            <person name="Choi T."/>
            <person name="Kim D."/>
            <person name="Ryu S."/>
            <person name="Kim W."/>
        </authorList>
    </citation>
    <scope>NUCLEOTIDE SEQUENCE [LARGE SCALE GENOMIC DNA]</scope>
    <source>
        <tissue evidence="2">Muscle</tissue>
    </source>
</reference>
<evidence type="ECO:0000256" key="1">
    <source>
        <dbReference type="SAM" id="MobiDB-lite"/>
    </source>
</evidence>
<comment type="caution">
    <text evidence="2">The sequence shown here is derived from an EMBL/GenBank/DDBJ whole genome shotgun (WGS) entry which is preliminary data.</text>
</comment>
<sequence length="69" mass="7748">MAELSQIVMHERRCPAAVEEEEEEEEEEEGRGRLQFPPPVNSLRSPAGQGVPAPQASPLCYLLIRSHKH</sequence>
<proteinExistence type="predicted"/>
<dbReference type="EMBL" id="VSRR010001952">
    <property type="protein sequence ID" value="MPC28697.1"/>
    <property type="molecule type" value="Genomic_DNA"/>
</dbReference>